<accession>A0A9D3Z629</accession>
<dbReference type="InterPro" id="IPR032675">
    <property type="entry name" value="LRR_dom_sf"/>
</dbReference>
<dbReference type="AlphaFoldDB" id="A0A9D3Z629"/>
<protein>
    <recommendedName>
        <fullName evidence="3">Toll-like receptor 5</fullName>
    </recommendedName>
</protein>
<proteinExistence type="predicted"/>
<comment type="caution">
    <text evidence="1">The sequence shown here is derived from an EMBL/GenBank/DDBJ whole genome shotgun (WGS) entry which is preliminary data.</text>
</comment>
<gene>
    <name evidence="1" type="ORF">DPMN_070511</name>
</gene>
<keyword evidence="2" id="KW-1185">Reference proteome</keyword>
<dbReference type="Pfam" id="PF13855">
    <property type="entry name" value="LRR_8"/>
    <property type="match status" value="1"/>
</dbReference>
<evidence type="ECO:0000313" key="2">
    <source>
        <dbReference type="Proteomes" id="UP000828390"/>
    </source>
</evidence>
<reference evidence="1" key="2">
    <citation type="submission" date="2020-11" db="EMBL/GenBank/DDBJ databases">
        <authorList>
            <person name="McCartney M.A."/>
            <person name="Auch B."/>
            <person name="Kono T."/>
            <person name="Mallez S."/>
            <person name="Becker A."/>
            <person name="Gohl D.M."/>
            <person name="Silverstein K.A.T."/>
            <person name="Koren S."/>
            <person name="Bechman K.B."/>
            <person name="Herman A."/>
            <person name="Abrahante J.E."/>
            <person name="Garbe J."/>
        </authorList>
    </citation>
    <scope>NUCLEOTIDE SEQUENCE</scope>
    <source>
        <strain evidence="1">Duluth1</strain>
        <tissue evidence="1">Whole animal</tissue>
    </source>
</reference>
<dbReference type="Proteomes" id="UP000828390">
    <property type="component" value="Unassembled WGS sequence"/>
</dbReference>
<evidence type="ECO:0000313" key="1">
    <source>
        <dbReference type="EMBL" id="KAH3711012.1"/>
    </source>
</evidence>
<reference evidence="1" key="1">
    <citation type="journal article" date="2019" name="bioRxiv">
        <title>The Genome of the Zebra Mussel, Dreissena polymorpha: A Resource for Invasive Species Research.</title>
        <authorList>
            <person name="McCartney M.A."/>
            <person name="Auch B."/>
            <person name="Kono T."/>
            <person name="Mallez S."/>
            <person name="Zhang Y."/>
            <person name="Obille A."/>
            <person name="Becker A."/>
            <person name="Abrahante J.E."/>
            <person name="Garbe J."/>
            <person name="Badalamenti J.P."/>
            <person name="Herman A."/>
            <person name="Mangelson H."/>
            <person name="Liachko I."/>
            <person name="Sullivan S."/>
            <person name="Sone E.D."/>
            <person name="Koren S."/>
            <person name="Silverstein K.A.T."/>
            <person name="Beckman K.B."/>
            <person name="Gohl D.M."/>
        </authorList>
    </citation>
    <scope>NUCLEOTIDE SEQUENCE</scope>
    <source>
        <strain evidence="1">Duluth1</strain>
        <tissue evidence="1">Whole animal</tissue>
    </source>
</reference>
<sequence>MNGMFTHVGRDMLVHVKTTLTSELRWTVRAGVFLMLSEICSDIASKGYASVVLRAGKNNFGNLIALDLNGCENLTELYLNFNQISIVEQDTFHDFHQLVTLDISRNLLPVYSGKWNASFLPSTLKMLKLHGCQNQVLLNASVPDFDDQKNLSSLPMDGYPNISFNFSKITHLSLSGLNIQCYCNLSRIDNNTFSHLRYRLQFSTYPRVES</sequence>
<evidence type="ECO:0008006" key="3">
    <source>
        <dbReference type="Google" id="ProtNLM"/>
    </source>
</evidence>
<name>A0A9D3Z629_DREPO</name>
<dbReference type="EMBL" id="JAIWYP010000014">
    <property type="protein sequence ID" value="KAH3711012.1"/>
    <property type="molecule type" value="Genomic_DNA"/>
</dbReference>
<dbReference type="SUPFAM" id="SSF52058">
    <property type="entry name" value="L domain-like"/>
    <property type="match status" value="1"/>
</dbReference>
<dbReference type="InterPro" id="IPR001611">
    <property type="entry name" value="Leu-rich_rpt"/>
</dbReference>
<organism evidence="1 2">
    <name type="scientific">Dreissena polymorpha</name>
    <name type="common">Zebra mussel</name>
    <name type="synonym">Mytilus polymorpha</name>
    <dbReference type="NCBI Taxonomy" id="45954"/>
    <lineage>
        <taxon>Eukaryota</taxon>
        <taxon>Metazoa</taxon>
        <taxon>Spiralia</taxon>
        <taxon>Lophotrochozoa</taxon>
        <taxon>Mollusca</taxon>
        <taxon>Bivalvia</taxon>
        <taxon>Autobranchia</taxon>
        <taxon>Heteroconchia</taxon>
        <taxon>Euheterodonta</taxon>
        <taxon>Imparidentia</taxon>
        <taxon>Neoheterodontei</taxon>
        <taxon>Myida</taxon>
        <taxon>Dreissenoidea</taxon>
        <taxon>Dreissenidae</taxon>
        <taxon>Dreissena</taxon>
    </lineage>
</organism>
<dbReference type="Gene3D" id="3.80.10.10">
    <property type="entry name" value="Ribonuclease Inhibitor"/>
    <property type="match status" value="1"/>
</dbReference>